<feature type="compositionally biased region" description="Polar residues" evidence="1">
    <location>
        <begin position="95"/>
        <end position="104"/>
    </location>
</feature>
<keyword evidence="2" id="KW-1185">Reference proteome</keyword>
<evidence type="ECO:0000313" key="3">
    <source>
        <dbReference type="RefSeq" id="XP_026680879.1"/>
    </source>
</evidence>
<organism evidence="2 3">
    <name type="scientific">Diaphorina citri</name>
    <name type="common">Asian citrus psyllid</name>
    <dbReference type="NCBI Taxonomy" id="121845"/>
    <lineage>
        <taxon>Eukaryota</taxon>
        <taxon>Metazoa</taxon>
        <taxon>Ecdysozoa</taxon>
        <taxon>Arthropoda</taxon>
        <taxon>Hexapoda</taxon>
        <taxon>Insecta</taxon>
        <taxon>Pterygota</taxon>
        <taxon>Neoptera</taxon>
        <taxon>Paraneoptera</taxon>
        <taxon>Hemiptera</taxon>
        <taxon>Sternorrhyncha</taxon>
        <taxon>Psylloidea</taxon>
        <taxon>Psyllidae</taxon>
        <taxon>Diaphorininae</taxon>
        <taxon>Diaphorina</taxon>
    </lineage>
</organism>
<proteinExistence type="predicted"/>
<evidence type="ECO:0000256" key="1">
    <source>
        <dbReference type="SAM" id="MobiDB-lite"/>
    </source>
</evidence>
<protein>
    <submittedName>
        <fullName evidence="3">Uncharacterized protein LOC103511267</fullName>
    </submittedName>
</protein>
<dbReference type="GeneID" id="103511267"/>
<sequence length="263" mass="30121">MKKLQLRKNPYMKNWKKNTPRQTESLMKDEEPKKDDETKSEENQINEETTTEKEPIHEELEEKYSTVKDGEEVKEFLIFDNPVQEQVQPIEQEQNSSLKVNKSNQVKEDAPEQKDSKIGNEVKKYESQTDQDVLENKRTKVTPIINNESTAGNSVKDIKLKLTKSNETRTNPREEIPSRCKSPKIFKQVHAFLDQGFEGTTEGSKSTTSLNEAEIPRGLVNQLIGKYQVPAVKLLHQSKAITQLGVKKDVEEKFACSGDETKL</sequence>
<feature type="compositionally biased region" description="Basic and acidic residues" evidence="1">
    <location>
        <begin position="50"/>
        <end position="59"/>
    </location>
</feature>
<gene>
    <name evidence="3" type="primary">LOC103511267</name>
</gene>
<dbReference type="Proteomes" id="UP000079169">
    <property type="component" value="Unplaced"/>
</dbReference>
<feature type="region of interest" description="Disordered" evidence="1">
    <location>
        <begin position="85"/>
        <end position="148"/>
    </location>
</feature>
<feature type="compositionally biased region" description="Low complexity" evidence="1">
    <location>
        <begin position="85"/>
        <end position="94"/>
    </location>
</feature>
<feature type="compositionally biased region" description="Basic and acidic residues" evidence="1">
    <location>
        <begin position="105"/>
        <end position="127"/>
    </location>
</feature>
<feature type="region of interest" description="Disordered" evidence="1">
    <location>
        <begin position="1"/>
        <end position="59"/>
    </location>
</feature>
<dbReference type="PaxDb" id="121845-A0A3Q0IXC6"/>
<dbReference type="KEGG" id="dci:103511267"/>
<reference evidence="3" key="1">
    <citation type="submission" date="2025-08" db="UniProtKB">
        <authorList>
            <consortium name="RefSeq"/>
        </authorList>
    </citation>
    <scope>IDENTIFICATION</scope>
</reference>
<dbReference type="AlphaFoldDB" id="A0A3Q0IXC6"/>
<accession>A0A3Q0IXC6</accession>
<evidence type="ECO:0000313" key="2">
    <source>
        <dbReference type="Proteomes" id="UP000079169"/>
    </source>
</evidence>
<dbReference type="RefSeq" id="XP_026680879.1">
    <property type="nucleotide sequence ID" value="XM_026825078.1"/>
</dbReference>
<feature type="compositionally biased region" description="Basic and acidic residues" evidence="1">
    <location>
        <begin position="26"/>
        <end position="42"/>
    </location>
</feature>
<name>A0A3Q0IXC6_DIACI</name>